<organism evidence="2 4">
    <name type="scientific">Phytophthora rubi</name>
    <dbReference type="NCBI Taxonomy" id="129364"/>
    <lineage>
        <taxon>Eukaryota</taxon>
        <taxon>Sar</taxon>
        <taxon>Stramenopiles</taxon>
        <taxon>Oomycota</taxon>
        <taxon>Peronosporomycetes</taxon>
        <taxon>Peronosporales</taxon>
        <taxon>Peronosporaceae</taxon>
        <taxon>Phytophthora</taxon>
    </lineage>
</organism>
<reference evidence="2 4" key="1">
    <citation type="submission" date="2018-08" db="EMBL/GenBank/DDBJ databases">
        <title>Genomic investigation of the strawberry pathogen Phytophthora fragariae indicates pathogenicity is determined by transcriptional variation in three key races.</title>
        <authorList>
            <person name="Adams T.M."/>
            <person name="Armitage A.D."/>
            <person name="Sobczyk M.K."/>
            <person name="Bates H.J."/>
            <person name="Dunwell J.M."/>
            <person name="Nellist C.F."/>
            <person name="Harrison R.J."/>
        </authorList>
    </citation>
    <scope>NUCLEOTIDE SEQUENCE [LARGE SCALE GENOMIC DNA]</scope>
    <source>
        <strain evidence="1 3">SCRP249</strain>
        <strain evidence="2 4">SCRP333</strain>
    </source>
</reference>
<protein>
    <submittedName>
        <fullName evidence="2">Uncharacterized protein</fullName>
    </submittedName>
</protein>
<dbReference type="EMBL" id="QXFT01000565">
    <property type="protein sequence ID" value="KAE9340659.1"/>
    <property type="molecule type" value="Genomic_DNA"/>
</dbReference>
<evidence type="ECO:0000313" key="2">
    <source>
        <dbReference type="EMBL" id="KAE9340659.1"/>
    </source>
</evidence>
<evidence type="ECO:0000313" key="4">
    <source>
        <dbReference type="Proteomes" id="UP000434957"/>
    </source>
</evidence>
<dbReference type="Proteomes" id="UP000429607">
    <property type="component" value="Unassembled WGS sequence"/>
</dbReference>
<evidence type="ECO:0000313" key="1">
    <source>
        <dbReference type="EMBL" id="KAE9027644.1"/>
    </source>
</evidence>
<gene>
    <name evidence="1" type="ORF">PR001_g11917</name>
    <name evidence="2" type="ORF">PR003_g10387</name>
</gene>
<comment type="caution">
    <text evidence="2">The sequence shown here is derived from an EMBL/GenBank/DDBJ whole genome shotgun (WGS) entry which is preliminary data.</text>
</comment>
<keyword evidence="4" id="KW-1185">Reference proteome</keyword>
<name>A0A6A4F5S7_9STRA</name>
<sequence>MIQQNHVSNRRIVCDSYLLFQSMAVGFDEDAVGAADSTDFCRGVLRNEARLKARIKELEEGVSRLQSVLGDPGMVVVRLRENLHHAGDWSIVRRSLQPNARRLRGKVRTLVLLDQAPESPAAEQKQKQGVDARAATKRQCVQQRCV</sequence>
<dbReference type="Proteomes" id="UP000434957">
    <property type="component" value="Unassembled WGS sequence"/>
</dbReference>
<dbReference type="AlphaFoldDB" id="A0A6A4F5S7"/>
<dbReference type="EMBL" id="QXFV01000754">
    <property type="protein sequence ID" value="KAE9027644.1"/>
    <property type="molecule type" value="Genomic_DNA"/>
</dbReference>
<accession>A0A6A4F5S7</accession>
<evidence type="ECO:0000313" key="3">
    <source>
        <dbReference type="Proteomes" id="UP000429607"/>
    </source>
</evidence>
<proteinExistence type="predicted"/>